<proteinExistence type="predicted"/>
<gene>
    <name evidence="2" type="ORF">GALMADRAFT_104055</name>
</gene>
<protein>
    <recommendedName>
        <fullName evidence="1">DUF6593 domain-containing protein</fullName>
    </recommendedName>
</protein>
<name>A0A067SRF7_GALM3</name>
<dbReference type="OrthoDB" id="3256331at2759"/>
<feature type="domain" description="DUF6593" evidence="1">
    <location>
        <begin position="28"/>
        <end position="179"/>
    </location>
</feature>
<evidence type="ECO:0000313" key="3">
    <source>
        <dbReference type="Proteomes" id="UP000027222"/>
    </source>
</evidence>
<dbReference type="Pfam" id="PF20236">
    <property type="entry name" value="DUF6593"/>
    <property type="match status" value="1"/>
</dbReference>
<evidence type="ECO:0000313" key="2">
    <source>
        <dbReference type="EMBL" id="KDR69383.1"/>
    </source>
</evidence>
<reference evidence="3" key="1">
    <citation type="journal article" date="2014" name="Proc. Natl. Acad. Sci. U.S.A.">
        <title>Extensive sampling of basidiomycete genomes demonstrates inadequacy of the white-rot/brown-rot paradigm for wood decay fungi.</title>
        <authorList>
            <person name="Riley R."/>
            <person name="Salamov A.A."/>
            <person name="Brown D.W."/>
            <person name="Nagy L.G."/>
            <person name="Floudas D."/>
            <person name="Held B.W."/>
            <person name="Levasseur A."/>
            <person name="Lombard V."/>
            <person name="Morin E."/>
            <person name="Otillar R."/>
            <person name="Lindquist E.A."/>
            <person name="Sun H."/>
            <person name="LaButti K.M."/>
            <person name="Schmutz J."/>
            <person name="Jabbour D."/>
            <person name="Luo H."/>
            <person name="Baker S.E."/>
            <person name="Pisabarro A.G."/>
            <person name="Walton J.D."/>
            <person name="Blanchette R.A."/>
            <person name="Henrissat B."/>
            <person name="Martin F."/>
            <person name="Cullen D."/>
            <person name="Hibbett D.S."/>
            <person name="Grigoriev I.V."/>
        </authorList>
    </citation>
    <scope>NUCLEOTIDE SEQUENCE [LARGE SCALE GENOMIC DNA]</scope>
    <source>
        <strain evidence="3">CBS 339.88</strain>
    </source>
</reference>
<accession>A0A067SRF7</accession>
<evidence type="ECO:0000259" key="1">
    <source>
        <dbReference type="Pfam" id="PF20236"/>
    </source>
</evidence>
<dbReference type="Proteomes" id="UP000027222">
    <property type="component" value="Unassembled WGS sequence"/>
</dbReference>
<organism evidence="2 3">
    <name type="scientific">Galerina marginata (strain CBS 339.88)</name>
    <dbReference type="NCBI Taxonomy" id="685588"/>
    <lineage>
        <taxon>Eukaryota</taxon>
        <taxon>Fungi</taxon>
        <taxon>Dikarya</taxon>
        <taxon>Basidiomycota</taxon>
        <taxon>Agaricomycotina</taxon>
        <taxon>Agaricomycetes</taxon>
        <taxon>Agaricomycetidae</taxon>
        <taxon>Agaricales</taxon>
        <taxon>Agaricineae</taxon>
        <taxon>Strophariaceae</taxon>
        <taxon>Galerina</taxon>
    </lineage>
</organism>
<dbReference type="HOGENOM" id="CLU_084280_2_1_1"/>
<dbReference type="AlphaFoldDB" id="A0A067SRF7"/>
<keyword evidence="3" id="KW-1185">Reference proteome</keyword>
<sequence length="195" mass="21775">MFESLNASQATLVAPESTTTLVFSKPSAINTTLLRNGRPLMTVSTLDAGAERTTISDAEAGAGEVLVVVQRRALLSDTVTFARHYGGRSLKLKDWLKEDVLENGHTTWTIQTPVGNFVWRTDVALRLALCPESNLEHPLAWAQLHTETTPFGLVLTRGTEQFREEIVASFLILEQRMRMREKMYYRAHGLSGAMR</sequence>
<dbReference type="EMBL" id="KL142402">
    <property type="protein sequence ID" value="KDR69383.1"/>
    <property type="molecule type" value="Genomic_DNA"/>
</dbReference>
<dbReference type="InterPro" id="IPR046528">
    <property type="entry name" value="DUF6593"/>
</dbReference>